<keyword evidence="2" id="KW-1185">Reference proteome</keyword>
<name>A0A2D2B220_9CAUL</name>
<sequence length="201" mass="21890">MPAPLHRIMPEDLLPAAVYAVQRRSRRATLLPMKRLRRVDLGPACAIGFESYDTVLLQVQETLLAEAGEGDGVATALAAYNPLIPQGAELIATAMFGIDDDVRRAAILARLAGARDCFFLQVGGDRVRARPRDEIDGPPREREEAAVHFLRFRLSDAQKAVFRDPATVIAVGCDHEAYAHVAMLSPAARAELAHDLAWDAA</sequence>
<protein>
    <recommendedName>
        <fullName evidence="3">DUF3501 domain-containing protein</fullName>
    </recommendedName>
</protein>
<accession>A0A2D2B220</accession>
<evidence type="ECO:0000313" key="1">
    <source>
        <dbReference type="EMBL" id="ATQ44268.1"/>
    </source>
</evidence>
<evidence type="ECO:0000313" key="2">
    <source>
        <dbReference type="Proteomes" id="UP000228945"/>
    </source>
</evidence>
<dbReference type="OrthoDB" id="9780579at2"/>
<dbReference type="Pfam" id="PF12007">
    <property type="entry name" value="DUF3501"/>
    <property type="match status" value="1"/>
</dbReference>
<gene>
    <name evidence="1" type="ORF">CSW64_18680</name>
</gene>
<dbReference type="Proteomes" id="UP000228945">
    <property type="component" value="Chromosome"/>
</dbReference>
<dbReference type="InterPro" id="IPR021890">
    <property type="entry name" value="DUF3501"/>
</dbReference>
<organism evidence="1 2">
    <name type="scientific">Caulobacter mirabilis</name>
    <dbReference type="NCBI Taxonomy" id="69666"/>
    <lineage>
        <taxon>Bacteria</taxon>
        <taxon>Pseudomonadati</taxon>
        <taxon>Pseudomonadota</taxon>
        <taxon>Alphaproteobacteria</taxon>
        <taxon>Caulobacterales</taxon>
        <taxon>Caulobacteraceae</taxon>
        <taxon>Caulobacter</taxon>
    </lineage>
</organism>
<dbReference type="EMBL" id="CP024201">
    <property type="protein sequence ID" value="ATQ44268.1"/>
    <property type="molecule type" value="Genomic_DNA"/>
</dbReference>
<dbReference type="AlphaFoldDB" id="A0A2D2B220"/>
<reference evidence="1 2" key="1">
    <citation type="submission" date="2017-10" db="EMBL/GenBank/DDBJ databases">
        <title>Genome sequence of Caulobacter mirabilis FWC38.</title>
        <authorList>
            <person name="Fiebig A."/>
            <person name="Crosson S."/>
        </authorList>
    </citation>
    <scope>NUCLEOTIDE SEQUENCE [LARGE SCALE GENOMIC DNA]</scope>
    <source>
        <strain evidence="1 2">FWC 38</strain>
    </source>
</reference>
<dbReference type="RefSeq" id="WP_099623516.1">
    <property type="nucleotide sequence ID" value="NZ_CP024201.1"/>
</dbReference>
<proteinExistence type="predicted"/>
<evidence type="ECO:0008006" key="3">
    <source>
        <dbReference type="Google" id="ProtNLM"/>
    </source>
</evidence>
<dbReference type="KEGG" id="cmb:CSW64_18680"/>